<evidence type="ECO:0000313" key="8">
    <source>
        <dbReference type="Proteomes" id="UP000179001"/>
    </source>
</evidence>
<evidence type="ECO:0000259" key="6">
    <source>
        <dbReference type="PROSITE" id="PS50926"/>
    </source>
</evidence>
<dbReference type="InterPro" id="IPR002792">
    <property type="entry name" value="TRAM_dom"/>
</dbReference>
<dbReference type="Pfam" id="PF05958">
    <property type="entry name" value="tRNA_U5-meth_tr"/>
    <property type="match status" value="1"/>
</dbReference>
<organism evidence="7 8">
    <name type="scientific">Candidatus Falkowbacteria bacterium RIFOXYC2_FULL_36_12</name>
    <dbReference type="NCBI Taxonomy" id="1798002"/>
    <lineage>
        <taxon>Bacteria</taxon>
        <taxon>Candidatus Falkowiibacteriota</taxon>
    </lineage>
</organism>
<evidence type="ECO:0000313" key="7">
    <source>
        <dbReference type="EMBL" id="OGF32213.1"/>
    </source>
</evidence>
<dbReference type="InterPro" id="IPR012340">
    <property type="entry name" value="NA-bd_OB-fold"/>
</dbReference>
<gene>
    <name evidence="7" type="ORF">A2478_02720</name>
</gene>
<dbReference type="PANTHER" id="PTHR11061:SF30">
    <property type="entry name" value="TRNA (URACIL(54)-C(5))-METHYLTRANSFERASE"/>
    <property type="match status" value="1"/>
</dbReference>
<keyword evidence="1 4" id="KW-0489">Methyltransferase</keyword>
<dbReference type="PROSITE" id="PS50926">
    <property type="entry name" value="TRAM"/>
    <property type="match status" value="1"/>
</dbReference>
<dbReference type="Gene3D" id="2.40.50.140">
    <property type="entry name" value="Nucleic acid-binding proteins"/>
    <property type="match status" value="1"/>
</dbReference>
<evidence type="ECO:0000256" key="1">
    <source>
        <dbReference type="ARBA" id="ARBA00022603"/>
    </source>
</evidence>
<sequence>MVYGGQGLGRLDNKVYFVWNALPGETVTVELIKTKKNFCEAIAKEILIGSPERIDPVEKHFLSCSPWQIMAPEVEDKYKIEIVRDVFRKNAHFELPKDLSIVSDVKNFLHYRNKMEYSFCLQDEKLSLGIFNRDTHEVVAVDECCLAMDIINKKAIEVLTLLQENNVLAQDLDHLVLRSDTNVECNADLYVQPKMQKELVDKTVPKKTWLRILLSKKNVEVETTKSEIELSEKINDVTLFYNSEVFFQINFPIFKQAVDSIASFIPEKSDVVDCFSGVGAISLPLWRQIKKLTLIENQNQACELAEKNIEFNKIDNAEIITDSVENLKNIDLENKVLILDPPRAGLTKSMIQSILTGQPARIVYLSCDQATQARDLADLFGKYELEHFELFNFFSRTPHVESLAILTLKK</sequence>
<feature type="active site" evidence="5">
    <location>
        <position position="367"/>
    </location>
</feature>
<evidence type="ECO:0000256" key="5">
    <source>
        <dbReference type="PROSITE-ProRule" id="PRU10015"/>
    </source>
</evidence>
<dbReference type="Gene3D" id="3.40.50.150">
    <property type="entry name" value="Vaccinia Virus protein VP39"/>
    <property type="match status" value="1"/>
</dbReference>
<feature type="active site" description="Nucleophile" evidence="4">
    <location>
        <position position="367"/>
    </location>
</feature>
<dbReference type="PROSITE" id="PS51687">
    <property type="entry name" value="SAM_MT_RNA_M5U"/>
    <property type="match status" value="1"/>
</dbReference>
<comment type="caution">
    <text evidence="7">The sequence shown here is derived from an EMBL/GenBank/DDBJ whole genome shotgun (WGS) entry which is preliminary data.</text>
</comment>
<dbReference type="Gene3D" id="2.40.50.1070">
    <property type="match status" value="1"/>
</dbReference>
<dbReference type="InterPro" id="IPR029063">
    <property type="entry name" value="SAM-dependent_MTases_sf"/>
</dbReference>
<dbReference type="STRING" id="1798002.A2478_02720"/>
<dbReference type="PANTHER" id="PTHR11061">
    <property type="entry name" value="RNA M5U METHYLTRANSFERASE"/>
    <property type="match status" value="1"/>
</dbReference>
<feature type="binding site" evidence="4">
    <location>
        <position position="340"/>
    </location>
    <ligand>
        <name>S-adenosyl-L-methionine</name>
        <dbReference type="ChEBI" id="CHEBI:59789"/>
    </ligand>
</feature>
<comment type="similarity">
    <text evidence="4">Belongs to the class I-like SAM-binding methyltransferase superfamily. RNA M5U methyltransferase family.</text>
</comment>
<keyword evidence="3 4" id="KW-0949">S-adenosyl-L-methionine</keyword>
<accession>A0A1F5T0F1</accession>
<keyword evidence="2 4" id="KW-0808">Transferase</keyword>
<dbReference type="Pfam" id="PF01938">
    <property type="entry name" value="TRAM"/>
    <property type="match status" value="1"/>
</dbReference>
<dbReference type="AlphaFoldDB" id="A0A1F5T0F1"/>
<dbReference type="Proteomes" id="UP000179001">
    <property type="component" value="Unassembled WGS sequence"/>
</dbReference>
<dbReference type="GO" id="GO:0070041">
    <property type="term" value="F:rRNA (uridine-C5-)-methyltransferase activity"/>
    <property type="evidence" value="ECO:0007669"/>
    <property type="project" value="TreeGrafter"/>
</dbReference>
<dbReference type="SUPFAM" id="SSF53335">
    <property type="entry name" value="S-adenosyl-L-methionine-dependent methyltransferases"/>
    <property type="match status" value="1"/>
</dbReference>
<feature type="binding site" evidence="4">
    <location>
        <position position="275"/>
    </location>
    <ligand>
        <name>S-adenosyl-L-methionine</name>
        <dbReference type="ChEBI" id="CHEBI:59789"/>
    </ligand>
</feature>
<dbReference type="NCBIfam" id="TIGR00479">
    <property type="entry name" value="rumA"/>
    <property type="match status" value="1"/>
</dbReference>
<dbReference type="InterPro" id="IPR010280">
    <property type="entry name" value="U5_MeTrfase_fam"/>
</dbReference>
<feature type="binding site" evidence="4">
    <location>
        <position position="248"/>
    </location>
    <ligand>
        <name>S-adenosyl-L-methionine</name>
        <dbReference type="ChEBI" id="CHEBI:59789"/>
    </ligand>
</feature>
<dbReference type="SUPFAM" id="SSF50249">
    <property type="entry name" value="Nucleic acid-binding proteins"/>
    <property type="match status" value="1"/>
</dbReference>
<feature type="binding site" evidence="4">
    <location>
        <position position="296"/>
    </location>
    <ligand>
        <name>S-adenosyl-L-methionine</name>
        <dbReference type="ChEBI" id="CHEBI:59789"/>
    </ligand>
</feature>
<evidence type="ECO:0000256" key="4">
    <source>
        <dbReference type="PROSITE-ProRule" id="PRU01024"/>
    </source>
</evidence>
<dbReference type="EMBL" id="MFGJ01000006">
    <property type="protein sequence ID" value="OGF32213.1"/>
    <property type="molecule type" value="Genomic_DNA"/>
</dbReference>
<reference evidence="7 8" key="1">
    <citation type="journal article" date="2016" name="Nat. Commun.">
        <title>Thousands of microbial genomes shed light on interconnected biogeochemical processes in an aquifer system.</title>
        <authorList>
            <person name="Anantharaman K."/>
            <person name="Brown C.T."/>
            <person name="Hug L.A."/>
            <person name="Sharon I."/>
            <person name="Castelle C.J."/>
            <person name="Probst A.J."/>
            <person name="Thomas B.C."/>
            <person name="Singh A."/>
            <person name="Wilkins M.J."/>
            <person name="Karaoz U."/>
            <person name="Brodie E.L."/>
            <person name="Williams K.H."/>
            <person name="Hubbard S.S."/>
            <person name="Banfield J.F."/>
        </authorList>
    </citation>
    <scope>NUCLEOTIDE SEQUENCE [LARGE SCALE GENOMIC DNA]</scope>
</reference>
<name>A0A1F5T0F1_9BACT</name>
<dbReference type="GO" id="GO:0070475">
    <property type="term" value="P:rRNA base methylation"/>
    <property type="evidence" value="ECO:0007669"/>
    <property type="project" value="TreeGrafter"/>
</dbReference>
<feature type="domain" description="TRAM" evidence="6">
    <location>
        <begin position="1"/>
        <end position="45"/>
    </location>
</feature>
<evidence type="ECO:0000256" key="3">
    <source>
        <dbReference type="ARBA" id="ARBA00022691"/>
    </source>
</evidence>
<dbReference type="PROSITE" id="PS01230">
    <property type="entry name" value="TRMA_1"/>
    <property type="match status" value="1"/>
</dbReference>
<dbReference type="InterPro" id="IPR030390">
    <property type="entry name" value="MeTrfase_TrmA_AS"/>
</dbReference>
<proteinExistence type="inferred from homology"/>
<evidence type="ECO:0000256" key="2">
    <source>
        <dbReference type="ARBA" id="ARBA00022679"/>
    </source>
</evidence>
<protein>
    <submittedName>
        <fullName evidence="7">23S rRNA (Uracil-5-)-methyltransferase RumA</fullName>
    </submittedName>
</protein>